<evidence type="ECO:0000256" key="3">
    <source>
        <dbReference type="ARBA" id="ARBA00013068"/>
    </source>
</evidence>
<dbReference type="AlphaFoldDB" id="A0A6A4VGM3"/>
<accession>A0A6A4VGM3</accession>
<evidence type="ECO:0000256" key="8">
    <source>
        <dbReference type="RuleBase" id="RU004257"/>
    </source>
</evidence>
<evidence type="ECO:0000256" key="9">
    <source>
        <dbReference type="SAM" id="MobiDB-lite"/>
    </source>
</evidence>
<keyword evidence="11" id="KW-1185">Reference proteome</keyword>
<evidence type="ECO:0000256" key="5">
    <source>
        <dbReference type="ARBA" id="ARBA00023239"/>
    </source>
</evidence>
<proteinExistence type="inferred from homology"/>
<gene>
    <name evidence="10" type="primary">ALF_0</name>
    <name evidence="10" type="ORF">FJT64_012088</name>
</gene>
<dbReference type="PANTHER" id="PTHR11627">
    <property type="entry name" value="FRUCTOSE-BISPHOSPHATE ALDOLASE"/>
    <property type="match status" value="1"/>
</dbReference>
<comment type="catalytic activity">
    <reaction evidence="7">
        <text>beta-D-fructose 1,6-bisphosphate = D-glyceraldehyde 3-phosphate + dihydroxyacetone phosphate</text>
        <dbReference type="Rhea" id="RHEA:14729"/>
        <dbReference type="ChEBI" id="CHEBI:32966"/>
        <dbReference type="ChEBI" id="CHEBI:57642"/>
        <dbReference type="ChEBI" id="CHEBI:59776"/>
        <dbReference type="EC" id="4.1.2.13"/>
    </reaction>
</comment>
<dbReference type="UniPathway" id="UPA00109">
    <property type="reaction ID" value="UER00183"/>
</dbReference>
<feature type="region of interest" description="Disordered" evidence="9">
    <location>
        <begin position="106"/>
        <end position="134"/>
    </location>
</feature>
<dbReference type="OrthoDB" id="36455at2759"/>
<dbReference type="PROSITE" id="PS00158">
    <property type="entry name" value="ALDOLASE_CLASS_I"/>
    <property type="match status" value="1"/>
</dbReference>
<keyword evidence="4 7" id="KW-0324">Glycolysis</keyword>
<organism evidence="10 11">
    <name type="scientific">Amphibalanus amphitrite</name>
    <name type="common">Striped barnacle</name>
    <name type="synonym">Balanus amphitrite</name>
    <dbReference type="NCBI Taxonomy" id="1232801"/>
    <lineage>
        <taxon>Eukaryota</taxon>
        <taxon>Metazoa</taxon>
        <taxon>Ecdysozoa</taxon>
        <taxon>Arthropoda</taxon>
        <taxon>Crustacea</taxon>
        <taxon>Multicrustacea</taxon>
        <taxon>Cirripedia</taxon>
        <taxon>Thoracica</taxon>
        <taxon>Thoracicalcarea</taxon>
        <taxon>Balanomorpha</taxon>
        <taxon>Balanoidea</taxon>
        <taxon>Balanidae</taxon>
        <taxon>Amphibalaninae</taxon>
        <taxon>Amphibalanus</taxon>
    </lineage>
</organism>
<keyword evidence="6" id="KW-0704">Schiff base</keyword>
<evidence type="ECO:0000256" key="4">
    <source>
        <dbReference type="ARBA" id="ARBA00023152"/>
    </source>
</evidence>
<dbReference type="Gene3D" id="3.20.20.70">
    <property type="entry name" value="Aldolase class I"/>
    <property type="match status" value="1"/>
</dbReference>
<protein>
    <recommendedName>
        <fullName evidence="3 7">Fructose-bisphosphate aldolase</fullName>
        <ecNumber evidence="3 7">4.1.2.13</ecNumber>
    </recommendedName>
</protein>
<feature type="region of interest" description="Disordered" evidence="9">
    <location>
        <begin position="149"/>
        <end position="177"/>
    </location>
</feature>
<dbReference type="GO" id="GO:0004332">
    <property type="term" value="F:fructose-bisphosphate aldolase activity"/>
    <property type="evidence" value="ECO:0007669"/>
    <property type="project" value="UniProtKB-EC"/>
</dbReference>
<keyword evidence="5 7" id="KW-0456">Lyase</keyword>
<dbReference type="InterPro" id="IPR000741">
    <property type="entry name" value="FBA_I"/>
</dbReference>
<dbReference type="SUPFAM" id="SSF51569">
    <property type="entry name" value="Aldolase"/>
    <property type="match status" value="1"/>
</dbReference>
<sequence>MTPDAVRYDPPVLGGTRQEVPESVPLAPADDLQVIMRLLVRTQNDLVRSRDALVKNRDRLIHNRDASSDEEERQQLLDERAELVEHRNNLLVARRELLKRRKELLRQQGSGTAENSAHSDYRYGVRRTRRPNHGGHLPARLSFAEYGQHQQPGAEVDEGADVDSQLDFGDPDGILGNDEGALGEVNDLLGASSKVTETVLAFVYKALNDHHVYLEGTLLKPNMVTAGQSCSKKYKASEQAAATVTCLMRTVPPAVPGVTFLSGGMTEEDASIMLSEVNKAPGKKPWALTFSFGRALQASVLKAWSGKKENVEAAQTELMNRAKANSEAALGKYEPGSCKGAAAQADQFVKNHAY</sequence>
<dbReference type="InterPro" id="IPR013785">
    <property type="entry name" value="Aldolase_TIM"/>
</dbReference>
<dbReference type="Proteomes" id="UP000440578">
    <property type="component" value="Unassembled WGS sequence"/>
</dbReference>
<reference evidence="10 11" key="1">
    <citation type="submission" date="2019-07" db="EMBL/GenBank/DDBJ databases">
        <title>Draft genome assembly of a fouling barnacle, Amphibalanus amphitrite (Darwin, 1854): The first reference genome for Thecostraca.</title>
        <authorList>
            <person name="Kim W."/>
        </authorList>
    </citation>
    <scope>NUCLEOTIDE SEQUENCE [LARGE SCALE GENOMIC DNA]</scope>
    <source>
        <strain evidence="10">SNU_AA5</strain>
        <tissue evidence="10">Soma without cirri and trophi</tissue>
    </source>
</reference>
<comment type="similarity">
    <text evidence="2 7">Belongs to the class I fructose-bisphosphate aldolase family.</text>
</comment>
<dbReference type="InterPro" id="IPR029768">
    <property type="entry name" value="Aldolase_I_AS"/>
</dbReference>
<dbReference type="EMBL" id="VIIS01002015">
    <property type="protein sequence ID" value="KAF0289662.1"/>
    <property type="molecule type" value="Genomic_DNA"/>
</dbReference>
<evidence type="ECO:0000256" key="1">
    <source>
        <dbReference type="ARBA" id="ARBA00004714"/>
    </source>
</evidence>
<evidence type="ECO:0000256" key="6">
    <source>
        <dbReference type="ARBA" id="ARBA00023270"/>
    </source>
</evidence>
<evidence type="ECO:0000256" key="7">
    <source>
        <dbReference type="RuleBase" id="RU003994"/>
    </source>
</evidence>
<dbReference type="GO" id="GO:0006096">
    <property type="term" value="P:glycolytic process"/>
    <property type="evidence" value="ECO:0007669"/>
    <property type="project" value="UniProtKB-UniPathway"/>
</dbReference>
<feature type="compositionally biased region" description="Basic residues" evidence="9">
    <location>
        <begin position="124"/>
        <end position="133"/>
    </location>
</feature>
<dbReference type="EC" id="4.1.2.13" evidence="3 7"/>
<feature type="compositionally biased region" description="Polar residues" evidence="9">
    <location>
        <begin position="107"/>
        <end position="116"/>
    </location>
</feature>
<comment type="caution">
    <text evidence="10">The sequence shown here is derived from an EMBL/GenBank/DDBJ whole genome shotgun (WGS) entry which is preliminary data.</text>
</comment>
<dbReference type="Pfam" id="PF00274">
    <property type="entry name" value="Glycolytic"/>
    <property type="match status" value="1"/>
</dbReference>
<name>A0A6A4VGM3_AMPAM</name>
<evidence type="ECO:0000256" key="2">
    <source>
        <dbReference type="ARBA" id="ARBA00010387"/>
    </source>
</evidence>
<evidence type="ECO:0000313" key="10">
    <source>
        <dbReference type="EMBL" id="KAF0289662.1"/>
    </source>
</evidence>
<evidence type="ECO:0000313" key="11">
    <source>
        <dbReference type="Proteomes" id="UP000440578"/>
    </source>
</evidence>
<comment type="pathway">
    <text evidence="1 8">Carbohydrate degradation; glycolysis; D-glyceraldehyde 3-phosphate and glycerone phosphate from D-glucose: step 4/4.</text>
</comment>